<dbReference type="OrthoDB" id="2971161at2"/>
<reference evidence="1 2" key="1">
    <citation type="submission" date="2019-07" db="EMBL/GenBank/DDBJ databases">
        <title>Whole genome shotgun sequence of Alkalibacillus haloalkaliphilus NBRC 103110.</title>
        <authorList>
            <person name="Hosoyama A."/>
            <person name="Uohara A."/>
            <person name="Ohji S."/>
            <person name="Ichikawa N."/>
        </authorList>
    </citation>
    <scope>NUCLEOTIDE SEQUENCE [LARGE SCALE GENOMIC DNA]</scope>
    <source>
        <strain evidence="1 2">NBRC 103110</strain>
    </source>
</reference>
<dbReference type="EMBL" id="BJYA01000015">
    <property type="protein sequence ID" value="GEN46526.1"/>
    <property type="molecule type" value="Genomic_DNA"/>
</dbReference>
<evidence type="ECO:0000313" key="1">
    <source>
        <dbReference type="EMBL" id="GEN46526.1"/>
    </source>
</evidence>
<dbReference type="InterPro" id="IPR020277">
    <property type="entry name" value="DUF2624"/>
</dbReference>
<dbReference type="AlphaFoldDB" id="A0A511W609"/>
<name>A0A511W609_9BACI</name>
<accession>A0A511W609</accession>
<keyword evidence="2" id="KW-1185">Reference proteome</keyword>
<sequence>MLKQLITTRLYHSTPEEVVKYSQEYGIPVTHEQAAMILSFIKKEKIDPFSEKDRLRTFKFIQQNIGTAEAKQAYQLLYQLAKQYQLDDLL</sequence>
<dbReference type="RefSeq" id="WP_146817411.1">
    <property type="nucleotide sequence ID" value="NZ_BJYA01000015.1"/>
</dbReference>
<protein>
    <recommendedName>
        <fullName evidence="3">DUF2624 domain-containing protein</fullName>
    </recommendedName>
</protein>
<dbReference type="Proteomes" id="UP000321440">
    <property type="component" value="Unassembled WGS sequence"/>
</dbReference>
<proteinExistence type="predicted"/>
<dbReference type="Pfam" id="PF11116">
    <property type="entry name" value="DUF2624"/>
    <property type="match status" value="1"/>
</dbReference>
<comment type="caution">
    <text evidence="1">The sequence shown here is derived from an EMBL/GenBank/DDBJ whole genome shotgun (WGS) entry which is preliminary data.</text>
</comment>
<organism evidence="1 2">
    <name type="scientific">Alkalibacillus haloalkaliphilus</name>
    <dbReference type="NCBI Taxonomy" id="94136"/>
    <lineage>
        <taxon>Bacteria</taxon>
        <taxon>Bacillati</taxon>
        <taxon>Bacillota</taxon>
        <taxon>Bacilli</taxon>
        <taxon>Bacillales</taxon>
        <taxon>Bacillaceae</taxon>
        <taxon>Alkalibacillus</taxon>
    </lineage>
</organism>
<gene>
    <name evidence="1" type="ORF">AHA02nite_23020</name>
</gene>
<evidence type="ECO:0008006" key="3">
    <source>
        <dbReference type="Google" id="ProtNLM"/>
    </source>
</evidence>
<evidence type="ECO:0000313" key="2">
    <source>
        <dbReference type="Proteomes" id="UP000321440"/>
    </source>
</evidence>